<dbReference type="PATRIC" id="fig|322095.3.peg.174"/>
<comment type="similarity">
    <text evidence="1">Belongs to the UPF0246 family.</text>
</comment>
<keyword evidence="3" id="KW-1185">Reference proteome</keyword>
<dbReference type="EMBL" id="LSDK01000013">
    <property type="protein sequence ID" value="KXB78525.1"/>
    <property type="molecule type" value="Genomic_DNA"/>
</dbReference>
<proteinExistence type="inferred from homology"/>
<dbReference type="GO" id="GO:0033194">
    <property type="term" value="P:response to hydroperoxide"/>
    <property type="evidence" value="ECO:0007669"/>
    <property type="project" value="TreeGrafter"/>
</dbReference>
<sequence>MFLLISPAKTFATKAKVPRDLTMTSPRFLEEARTIMASVLRLSREELASMLQLSPKLRDEVYARLRTFFDPEVTEMPAALSYTGMVFRKLSPSTFTAEDWAYAAEHLRITSFVYGLLSPETAIRYDRMEGAVQLPDLFDGRLFDYWRDRLTPYLIEAVKRAGGTLLFLASDEMRGLFHWAEVERAVRVITPTFLVRQPTGRLKQIVVYTKMARGAMAGEVIRQRLENEEALRTLTPEGFVFAPEESTDRDWTFVLG</sequence>
<reference evidence="3" key="1">
    <citation type="submission" date="2016-01" db="EMBL/GenBank/DDBJ databases">
        <authorList>
            <person name="Mitreva M."/>
            <person name="Pepin K.H."/>
            <person name="Mihindukulasuriya K.A."/>
            <person name="Fulton R."/>
            <person name="Fronick C."/>
            <person name="O'Laughlin M."/>
            <person name="Miner T."/>
            <person name="Herter B."/>
            <person name="Rosa B.A."/>
            <person name="Cordes M."/>
            <person name="Tomlinson C."/>
            <person name="Wollam A."/>
            <person name="Palsikar V.B."/>
            <person name="Mardis E.R."/>
            <person name="Wilson R.K."/>
        </authorList>
    </citation>
    <scope>NUCLEOTIDE SEQUENCE [LARGE SCALE GENOMIC DNA]</scope>
    <source>
        <strain evidence="3">KA00683</strain>
    </source>
</reference>
<evidence type="ECO:0000256" key="1">
    <source>
        <dbReference type="HAMAP-Rule" id="MF_00652"/>
    </source>
</evidence>
<dbReference type="RefSeq" id="WP_060934794.1">
    <property type="nucleotide sequence ID" value="NZ_KQ960411.1"/>
</dbReference>
<dbReference type="PANTHER" id="PTHR30283:SF4">
    <property type="entry name" value="PEROXIDE STRESS RESISTANCE PROTEIN YAAA"/>
    <property type="match status" value="1"/>
</dbReference>
<evidence type="ECO:0000313" key="3">
    <source>
        <dbReference type="Proteomes" id="UP000070224"/>
    </source>
</evidence>
<dbReference type="InterPro" id="IPR005583">
    <property type="entry name" value="YaaA"/>
</dbReference>
<dbReference type="HAMAP" id="MF_00652">
    <property type="entry name" value="UPF0246"/>
    <property type="match status" value="1"/>
</dbReference>
<dbReference type="GO" id="GO:0005829">
    <property type="term" value="C:cytosol"/>
    <property type="evidence" value="ECO:0007669"/>
    <property type="project" value="TreeGrafter"/>
</dbReference>
<protein>
    <recommendedName>
        <fullName evidence="1">UPF0246 protein HMPREF3185_00174</fullName>
    </recommendedName>
</protein>
<dbReference type="AlphaFoldDB" id="A0A134BF08"/>
<dbReference type="Proteomes" id="UP000070224">
    <property type="component" value="Unassembled WGS sequence"/>
</dbReference>
<accession>A0A134BF08</accession>
<comment type="caution">
    <text evidence="2">The sequence shown here is derived from an EMBL/GenBank/DDBJ whole genome shotgun (WGS) entry which is preliminary data.</text>
</comment>
<dbReference type="OrthoDB" id="9777133at2"/>
<gene>
    <name evidence="2" type="ORF">HMPREF3185_00174</name>
</gene>
<organism evidence="2 3">
    <name type="scientific">Porphyromonas somerae</name>
    <dbReference type="NCBI Taxonomy" id="322095"/>
    <lineage>
        <taxon>Bacteria</taxon>
        <taxon>Pseudomonadati</taxon>
        <taxon>Bacteroidota</taxon>
        <taxon>Bacteroidia</taxon>
        <taxon>Bacteroidales</taxon>
        <taxon>Porphyromonadaceae</taxon>
        <taxon>Porphyromonas</taxon>
    </lineage>
</organism>
<evidence type="ECO:0000313" key="2">
    <source>
        <dbReference type="EMBL" id="KXB78525.1"/>
    </source>
</evidence>
<dbReference type="Pfam" id="PF03883">
    <property type="entry name" value="H2O2_YaaD"/>
    <property type="match status" value="1"/>
</dbReference>
<name>A0A134BF08_9PORP</name>
<dbReference type="STRING" id="322095.HMPREF3185_00174"/>
<dbReference type="PANTHER" id="PTHR30283">
    <property type="entry name" value="PEROXIDE STRESS RESPONSE PROTEIN YAAA"/>
    <property type="match status" value="1"/>
</dbReference>